<feature type="chain" id="PRO_5040197727" evidence="2">
    <location>
        <begin position="26"/>
        <end position="240"/>
    </location>
</feature>
<evidence type="ECO:0000256" key="1">
    <source>
        <dbReference type="SAM" id="MobiDB-lite"/>
    </source>
</evidence>
<feature type="signal peptide" evidence="2">
    <location>
        <begin position="1"/>
        <end position="25"/>
    </location>
</feature>
<sequence length="240" mass="25837">MIANRNMYLSNALIASITLLSVVDAFPAGTKPFQPITSNLEVFPTFGDKTSFPTATLVSPPFFSGKPSPSATLVYDPIMTPSVIRDPLLPIKPTAVSYDDGKFHPNTKYDDDSWKGEPTTHKGPIHHPTDIVHPFPTIPISVVVPTTVGLPPRPTTVQNPPSVYNPTSLPTSVPESFPAPSDVSVLPIPSQVASSVTSVVTESPIPSVEPNTPEEPDAPEEEQYENEEAGEEDEPEEDDN</sequence>
<proteinExistence type="predicted"/>
<feature type="region of interest" description="Disordered" evidence="1">
    <location>
        <begin position="108"/>
        <end position="131"/>
    </location>
</feature>
<gene>
    <name evidence="3" type="ORF">HYALB_00005821</name>
</gene>
<feature type="compositionally biased region" description="Polar residues" evidence="1">
    <location>
        <begin position="155"/>
        <end position="174"/>
    </location>
</feature>
<evidence type="ECO:0000313" key="3">
    <source>
        <dbReference type="EMBL" id="CAG8974549.1"/>
    </source>
</evidence>
<dbReference type="AlphaFoldDB" id="A0A9N9Q477"/>
<dbReference type="Proteomes" id="UP000701801">
    <property type="component" value="Unassembled WGS sequence"/>
</dbReference>
<accession>A0A9N9Q477</accession>
<feature type="compositionally biased region" description="Acidic residues" evidence="1">
    <location>
        <begin position="212"/>
        <end position="240"/>
    </location>
</feature>
<feature type="compositionally biased region" description="Low complexity" evidence="1">
    <location>
        <begin position="189"/>
        <end position="211"/>
    </location>
</feature>
<evidence type="ECO:0000256" key="2">
    <source>
        <dbReference type="SAM" id="SignalP"/>
    </source>
</evidence>
<dbReference type="EMBL" id="CAJVRM010000108">
    <property type="protein sequence ID" value="CAG8974549.1"/>
    <property type="molecule type" value="Genomic_DNA"/>
</dbReference>
<feature type="region of interest" description="Disordered" evidence="1">
    <location>
        <begin position="151"/>
        <end position="240"/>
    </location>
</feature>
<keyword evidence="2" id="KW-0732">Signal</keyword>
<feature type="compositionally biased region" description="Basic and acidic residues" evidence="1">
    <location>
        <begin position="108"/>
        <end position="120"/>
    </location>
</feature>
<keyword evidence="4" id="KW-1185">Reference proteome</keyword>
<organism evidence="3 4">
    <name type="scientific">Hymenoscyphus albidus</name>
    <dbReference type="NCBI Taxonomy" id="595503"/>
    <lineage>
        <taxon>Eukaryota</taxon>
        <taxon>Fungi</taxon>
        <taxon>Dikarya</taxon>
        <taxon>Ascomycota</taxon>
        <taxon>Pezizomycotina</taxon>
        <taxon>Leotiomycetes</taxon>
        <taxon>Helotiales</taxon>
        <taxon>Helotiaceae</taxon>
        <taxon>Hymenoscyphus</taxon>
    </lineage>
</organism>
<evidence type="ECO:0000313" key="4">
    <source>
        <dbReference type="Proteomes" id="UP000701801"/>
    </source>
</evidence>
<name>A0A9N9Q477_9HELO</name>
<comment type="caution">
    <text evidence="3">The sequence shown here is derived from an EMBL/GenBank/DDBJ whole genome shotgun (WGS) entry which is preliminary data.</text>
</comment>
<dbReference type="OrthoDB" id="10366660at2759"/>
<protein>
    <submittedName>
        <fullName evidence="3">Uncharacterized protein</fullName>
    </submittedName>
</protein>
<reference evidence="3" key="1">
    <citation type="submission" date="2021-07" db="EMBL/GenBank/DDBJ databases">
        <authorList>
            <person name="Durling M."/>
        </authorList>
    </citation>
    <scope>NUCLEOTIDE SEQUENCE</scope>
</reference>